<evidence type="ECO:0000313" key="2">
    <source>
        <dbReference type="Proteomes" id="UP000010321"/>
    </source>
</evidence>
<accession>A0ABP2KW98</accession>
<organism evidence="1 2">
    <name type="scientific">Bacteroides clarus YIT 12056</name>
    <dbReference type="NCBI Taxonomy" id="762984"/>
    <lineage>
        <taxon>Bacteria</taxon>
        <taxon>Pseudomonadati</taxon>
        <taxon>Bacteroidota</taxon>
        <taxon>Bacteroidia</taxon>
        <taxon>Bacteroidales</taxon>
        <taxon>Bacteroidaceae</taxon>
        <taxon>Bacteroides</taxon>
    </lineage>
</organism>
<reference evidence="1 2" key="1">
    <citation type="submission" date="2011-02" db="EMBL/GenBank/DDBJ databases">
        <authorList>
            <person name="Weinstock G."/>
            <person name="Sodergren E."/>
            <person name="Clifton S."/>
            <person name="Fulton L."/>
            <person name="Fulton B."/>
            <person name="Courtney L."/>
            <person name="Fronick C."/>
            <person name="Harrison M."/>
            <person name="Strong C."/>
            <person name="Farmer C."/>
            <person name="Delahaunty K."/>
            <person name="Markovic C."/>
            <person name="Hall O."/>
            <person name="Minx P."/>
            <person name="Tomlinson C."/>
            <person name="Mitreva M."/>
            <person name="Hou S."/>
            <person name="Chen J."/>
            <person name="Wollam A."/>
            <person name="Pepin K.H."/>
            <person name="Johnson M."/>
            <person name="Bhonagiri V."/>
            <person name="Zhang X."/>
            <person name="Suruliraj S."/>
            <person name="Warren W."/>
            <person name="Chinwalla A."/>
            <person name="Mardis E.R."/>
            <person name="Wilson R.K."/>
        </authorList>
    </citation>
    <scope>NUCLEOTIDE SEQUENCE [LARGE SCALE GENOMIC DNA]</scope>
    <source>
        <strain evidence="1 2">YIT 12056</strain>
    </source>
</reference>
<protein>
    <submittedName>
        <fullName evidence="1">Conserved domain protein</fullName>
    </submittedName>
</protein>
<dbReference type="EMBL" id="AFBM01000001">
    <property type="protein sequence ID" value="EGF55147.1"/>
    <property type="molecule type" value="Genomic_DNA"/>
</dbReference>
<gene>
    <name evidence="1" type="ORF">HMPREF9445_00112</name>
</gene>
<name>A0ABP2KW98_9BACE</name>
<sequence length="73" mass="8061">MFTRKVHTWSTVGLGQGYAVYTAGKNLLPTRKKWNGSLAVIEILTSTEKKSDSKIISEQRVYISSLNSCAEPA</sequence>
<proteinExistence type="predicted"/>
<keyword evidence="2" id="KW-1185">Reference proteome</keyword>
<dbReference type="Proteomes" id="UP000010321">
    <property type="component" value="Unassembled WGS sequence"/>
</dbReference>
<comment type="caution">
    <text evidence="1">The sequence shown here is derived from an EMBL/GenBank/DDBJ whole genome shotgun (WGS) entry which is preliminary data.</text>
</comment>
<evidence type="ECO:0000313" key="1">
    <source>
        <dbReference type="EMBL" id="EGF55147.1"/>
    </source>
</evidence>